<dbReference type="RefSeq" id="WP_146199159.1">
    <property type="nucleotide sequence ID" value="NZ_QGGO01000013.1"/>
</dbReference>
<protein>
    <recommendedName>
        <fullName evidence="1">DUF6089 domain-containing protein</fullName>
    </recommendedName>
</protein>
<proteinExistence type="predicted"/>
<name>A0A316E819_9BACT</name>
<gene>
    <name evidence="2" type="ORF">LV89_02697</name>
</gene>
<dbReference type="EMBL" id="QGGO01000013">
    <property type="protein sequence ID" value="PWK26216.1"/>
    <property type="molecule type" value="Genomic_DNA"/>
</dbReference>
<organism evidence="2 3">
    <name type="scientific">Arcicella aurantiaca</name>
    <dbReference type="NCBI Taxonomy" id="591202"/>
    <lineage>
        <taxon>Bacteria</taxon>
        <taxon>Pseudomonadati</taxon>
        <taxon>Bacteroidota</taxon>
        <taxon>Cytophagia</taxon>
        <taxon>Cytophagales</taxon>
        <taxon>Flectobacillaceae</taxon>
        <taxon>Arcicella</taxon>
    </lineage>
</organism>
<dbReference type="AlphaFoldDB" id="A0A316E819"/>
<evidence type="ECO:0000313" key="2">
    <source>
        <dbReference type="EMBL" id="PWK26216.1"/>
    </source>
</evidence>
<feature type="domain" description="DUF6089" evidence="1">
    <location>
        <begin position="59"/>
        <end position="178"/>
    </location>
</feature>
<keyword evidence="3" id="KW-1185">Reference proteome</keyword>
<dbReference type="Pfam" id="PF19573">
    <property type="entry name" value="DUF6089"/>
    <property type="match status" value="2"/>
</dbReference>
<dbReference type="OrthoDB" id="654178at2"/>
<reference evidence="2 3" key="1">
    <citation type="submission" date="2018-05" db="EMBL/GenBank/DDBJ databases">
        <title>Genomic Encyclopedia of Archaeal and Bacterial Type Strains, Phase II (KMG-II): from individual species to whole genera.</title>
        <authorList>
            <person name="Goeker M."/>
        </authorList>
    </citation>
    <scope>NUCLEOTIDE SEQUENCE [LARGE SCALE GENOMIC DNA]</scope>
    <source>
        <strain evidence="2 3">DSM 22214</strain>
    </source>
</reference>
<evidence type="ECO:0000259" key="1">
    <source>
        <dbReference type="Pfam" id="PF19573"/>
    </source>
</evidence>
<evidence type="ECO:0000313" key="3">
    <source>
        <dbReference type="Proteomes" id="UP000245489"/>
    </source>
</evidence>
<dbReference type="InterPro" id="IPR045743">
    <property type="entry name" value="DUF6089"/>
</dbReference>
<sequence>MKKYINHKHIKEKRRRLLPLFFVMFCFLYNPCFSQSFFSKLFNSDGTKRKSLYEPHSDISFGIGTSTYYGDLAPYNRPIQSTIQNIRWNVAFAYTRHFSPHFSGRLGLTWARIAGDDNKFEGIAGLEQLYMRNAHFRNDVKELSFSGIYNIIAESRSYRNRPQIIPYLFTGIAVFHHNPVAKAPADYAGTEAYPGEWVSLQPLNTEGQGLTGYTDQPYNLVNVSIPFGAGVRYKINRNVDLGFEVGVRYTFSDYLDDVGGYFAKSSDLLTISSLAAAMGHRENELIAAYSGKNREAFIRNYYGTRVNPAYNDPTLTPVNTFPELDGTIGGVRNSSSKLNDMYLLTSFKIIYHIAPSIKCPVIK</sequence>
<accession>A0A316E819</accession>
<feature type="domain" description="DUF6089" evidence="1">
    <location>
        <begin position="215"/>
        <end position="257"/>
    </location>
</feature>
<dbReference type="Proteomes" id="UP000245489">
    <property type="component" value="Unassembled WGS sequence"/>
</dbReference>
<comment type="caution">
    <text evidence="2">The sequence shown here is derived from an EMBL/GenBank/DDBJ whole genome shotgun (WGS) entry which is preliminary data.</text>
</comment>